<dbReference type="EMBL" id="CP136891">
    <property type="protein sequence ID" value="WOK97783.1"/>
    <property type="molecule type" value="Genomic_DNA"/>
</dbReference>
<accession>A0AAQ3JYL8</accession>
<evidence type="ECO:0000313" key="2">
    <source>
        <dbReference type="EMBL" id="WOK97783.1"/>
    </source>
</evidence>
<feature type="compositionally biased region" description="Basic and acidic residues" evidence="1">
    <location>
        <begin position="41"/>
        <end position="53"/>
    </location>
</feature>
<organism evidence="2 3">
    <name type="scientific">Canna indica</name>
    <name type="common">Indian-shot</name>
    <dbReference type="NCBI Taxonomy" id="4628"/>
    <lineage>
        <taxon>Eukaryota</taxon>
        <taxon>Viridiplantae</taxon>
        <taxon>Streptophyta</taxon>
        <taxon>Embryophyta</taxon>
        <taxon>Tracheophyta</taxon>
        <taxon>Spermatophyta</taxon>
        <taxon>Magnoliopsida</taxon>
        <taxon>Liliopsida</taxon>
        <taxon>Zingiberales</taxon>
        <taxon>Cannaceae</taxon>
        <taxon>Canna</taxon>
    </lineage>
</organism>
<feature type="region of interest" description="Disordered" evidence="1">
    <location>
        <begin position="41"/>
        <end position="64"/>
    </location>
</feature>
<evidence type="ECO:0000256" key="1">
    <source>
        <dbReference type="SAM" id="MobiDB-lite"/>
    </source>
</evidence>
<reference evidence="2 3" key="1">
    <citation type="submission" date="2023-10" db="EMBL/GenBank/DDBJ databases">
        <title>Chromosome-scale genome assembly provides insights into flower coloration mechanisms of Canna indica.</title>
        <authorList>
            <person name="Li C."/>
        </authorList>
    </citation>
    <scope>NUCLEOTIDE SEQUENCE [LARGE SCALE GENOMIC DNA]</scope>
    <source>
        <tissue evidence="2">Flower</tissue>
    </source>
</reference>
<protein>
    <submittedName>
        <fullName evidence="2">Uncharacterized protein</fullName>
    </submittedName>
</protein>
<sequence>MPWFLRGVLFGIRHDMAPWWQFNNIDQWKGYAYLEMPGESLRREKREKTGEERAGEDEEEGDFRLPAMAMDRLTRAVRAPPIATAIAPQNPLQTPRLITYHRTEAVALHYSAGIN</sequence>
<gene>
    <name evidence="2" type="ORF">Cni_G06491</name>
</gene>
<proteinExistence type="predicted"/>
<dbReference type="Proteomes" id="UP001327560">
    <property type="component" value="Chromosome 2"/>
</dbReference>
<name>A0AAQ3JYL8_9LILI</name>
<evidence type="ECO:0000313" key="3">
    <source>
        <dbReference type="Proteomes" id="UP001327560"/>
    </source>
</evidence>
<dbReference type="AlphaFoldDB" id="A0AAQ3JYL8"/>
<keyword evidence="3" id="KW-1185">Reference proteome</keyword>